<accession>B4VS96</accession>
<dbReference type="InterPro" id="IPR029044">
    <property type="entry name" value="Nucleotide-diphossugar_trans"/>
</dbReference>
<feature type="domain" description="Glycosyltransferase 2-like" evidence="1">
    <location>
        <begin position="5"/>
        <end position="169"/>
    </location>
</feature>
<dbReference type="Proteomes" id="UP000003835">
    <property type="component" value="Unassembled WGS sequence"/>
</dbReference>
<dbReference type="SUPFAM" id="SSF53448">
    <property type="entry name" value="Nucleotide-diphospho-sugar transferases"/>
    <property type="match status" value="1"/>
</dbReference>
<organism evidence="2 3">
    <name type="scientific">Coleofasciculus chthonoplastes PCC 7420</name>
    <dbReference type="NCBI Taxonomy" id="118168"/>
    <lineage>
        <taxon>Bacteria</taxon>
        <taxon>Bacillati</taxon>
        <taxon>Cyanobacteriota</taxon>
        <taxon>Cyanophyceae</taxon>
        <taxon>Coleofasciculales</taxon>
        <taxon>Coleofasciculaceae</taxon>
        <taxon>Coleofasciculus</taxon>
    </lineage>
</organism>
<protein>
    <submittedName>
        <fullName evidence="2">Glycosyl transferase, group 2 family protein</fullName>
    </submittedName>
</protein>
<keyword evidence="3" id="KW-1185">Reference proteome</keyword>
<dbReference type="InterPro" id="IPR001173">
    <property type="entry name" value="Glyco_trans_2-like"/>
</dbReference>
<proteinExistence type="predicted"/>
<dbReference type="PANTHER" id="PTHR43685">
    <property type="entry name" value="GLYCOSYLTRANSFERASE"/>
    <property type="match status" value="1"/>
</dbReference>
<reference evidence="2 3" key="1">
    <citation type="submission" date="2008-07" db="EMBL/GenBank/DDBJ databases">
        <authorList>
            <person name="Tandeau de Marsac N."/>
            <person name="Ferriera S."/>
            <person name="Johnson J."/>
            <person name="Kravitz S."/>
            <person name="Beeson K."/>
            <person name="Sutton G."/>
            <person name="Rogers Y.-H."/>
            <person name="Friedman R."/>
            <person name="Frazier M."/>
            <person name="Venter J.C."/>
        </authorList>
    </citation>
    <scope>NUCLEOTIDE SEQUENCE [LARGE SCALE GENOMIC DNA]</scope>
    <source>
        <strain evidence="2 3">PCC 7420</strain>
    </source>
</reference>
<sequence length="322" mass="36935">MFKFTIVITTYNRLSLLKRAVESALAQTLPCEVIVADDGSSDGTEAYIHSLGDRVVYHRNPVNVGHCATMNAAVKLAQGDWIKPIDDDDYLASNCIEELTKAIARYPQAVLCSTQAIQVNEKGQEVTRTQPINNAPINYVPQSEIHYRMLLEQLPFGTPVQVAFRKDAFVKSGGWDSSFEVNYDDIDSWVKIAQYGDAILVNQHLAYRTLWHQGNHLKFSLQQRLQKHISIKEKIYKFVHPKYRDSLPSLPDIQDFLTLYWSLVGFKQGKFDQALPLLFPALFSRKGWQLLTQVIYARKFYQMSQEDCQEPRPKQMPLFSEI</sequence>
<dbReference type="AlphaFoldDB" id="B4VS96"/>
<dbReference type="PANTHER" id="PTHR43685:SF2">
    <property type="entry name" value="GLYCOSYLTRANSFERASE 2-LIKE DOMAIN-CONTAINING PROTEIN"/>
    <property type="match status" value="1"/>
</dbReference>
<dbReference type="GO" id="GO:0016740">
    <property type="term" value="F:transferase activity"/>
    <property type="evidence" value="ECO:0007669"/>
    <property type="project" value="UniProtKB-KW"/>
</dbReference>
<dbReference type="Pfam" id="PF00535">
    <property type="entry name" value="Glycos_transf_2"/>
    <property type="match status" value="1"/>
</dbReference>
<dbReference type="CDD" id="cd00761">
    <property type="entry name" value="Glyco_tranf_GTA_type"/>
    <property type="match status" value="1"/>
</dbReference>
<evidence type="ECO:0000313" key="3">
    <source>
        <dbReference type="Proteomes" id="UP000003835"/>
    </source>
</evidence>
<dbReference type="STRING" id="118168.MC7420_2207"/>
<evidence type="ECO:0000313" key="2">
    <source>
        <dbReference type="EMBL" id="EDX75203.1"/>
    </source>
</evidence>
<gene>
    <name evidence="2" type="ORF">MC7420_2207</name>
</gene>
<dbReference type="eggNOG" id="COG1216">
    <property type="taxonomic scope" value="Bacteria"/>
</dbReference>
<evidence type="ECO:0000259" key="1">
    <source>
        <dbReference type="Pfam" id="PF00535"/>
    </source>
</evidence>
<dbReference type="HOGENOM" id="CLU_025996_0_5_3"/>
<dbReference type="Gene3D" id="3.90.550.10">
    <property type="entry name" value="Spore Coat Polysaccharide Biosynthesis Protein SpsA, Chain A"/>
    <property type="match status" value="1"/>
</dbReference>
<name>B4VS96_9CYAN</name>
<dbReference type="InterPro" id="IPR050834">
    <property type="entry name" value="Glycosyltransf_2"/>
</dbReference>
<dbReference type="OrthoDB" id="396512at2"/>
<dbReference type="EMBL" id="DS989850">
    <property type="protein sequence ID" value="EDX75203.1"/>
    <property type="molecule type" value="Genomic_DNA"/>
</dbReference>
<keyword evidence="2" id="KW-0808">Transferase</keyword>
<dbReference type="RefSeq" id="WP_006101475.1">
    <property type="nucleotide sequence ID" value="NZ_DS989850.1"/>
</dbReference>